<dbReference type="InterPro" id="IPR029063">
    <property type="entry name" value="SAM-dependent_MTases_sf"/>
</dbReference>
<dbReference type="EMBL" id="JBJYXY010000001">
    <property type="protein sequence ID" value="MFN2977048.1"/>
    <property type="molecule type" value="Genomic_DNA"/>
</dbReference>
<name>A0ABW9KPF2_9BACT</name>
<keyword evidence="1" id="KW-0489">Methyltransferase</keyword>
<dbReference type="GO" id="GO:0008168">
    <property type="term" value="F:methyltransferase activity"/>
    <property type="evidence" value="ECO:0007669"/>
    <property type="project" value="UniProtKB-KW"/>
</dbReference>
<dbReference type="SUPFAM" id="SSF53335">
    <property type="entry name" value="S-adenosyl-L-methionine-dependent methyltransferases"/>
    <property type="match status" value="1"/>
</dbReference>
<evidence type="ECO:0000313" key="1">
    <source>
        <dbReference type="EMBL" id="MFN2977048.1"/>
    </source>
</evidence>
<dbReference type="Proteomes" id="UP001634747">
    <property type="component" value="Unassembled WGS sequence"/>
</dbReference>
<organism evidence="1 2">
    <name type="scientific">Terriglobus aquaticus</name>
    <dbReference type="NCBI Taxonomy" id="940139"/>
    <lineage>
        <taxon>Bacteria</taxon>
        <taxon>Pseudomonadati</taxon>
        <taxon>Acidobacteriota</taxon>
        <taxon>Terriglobia</taxon>
        <taxon>Terriglobales</taxon>
        <taxon>Acidobacteriaceae</taxon>
        <taxon>Terriglobus</taxon>
    </lineage>
</organism>
<reference evidence="1 2" key="1">
    <citation type="submission" date="2024-12" db="EMBL/GenBank/DDBJ databases">
        <authorList>
            <person name="Lee Y."/>
        </authorList>
    </citation>
    <scope>NUCLEOTIDE SEQUENCE [LARGE SCALE GENOMIC DNA]</scope>
    <source>
        <strain evidence="1 2">03SUJ4</strain>
    </source>
</reference>
<protein>
    <submittedName>
        <fullName evidence="1">Class I SAM-dependent methyltransferase</fullName>
        <ecNumber evidence="1">2.1.-.-</ecNumber>
    </submittedName>
</protein>
<evidence type="ECO:0000313" key="2">
    <source>
        <dbReference type="Proteomes" id="UP001634747"/>
    </source>
</evidence>
<dbReference type="GO" id="GO:0032259">
    <property type="term" value="P:methylation"/>
    <property type="evidence" value="ECO:0007669"/>
    <property type="project" value="UniProtKB-KW"/>
</dbReference>
<accession>A0ABW9KPF2</accession>
<keyword evidence="1" id="KW-0808">Transferase</keyword>
<dbReference type="EC" id="2.1.-.-" evidence="1"/>
<sequence length="217" mass="24900">MRSAQDLWFHAKRHARELVEDQWFDRTRHVHTSGDVPLRLAGIADAEKADSELYVPARPANIREALRAVPVRDLSEYTFIDFGSGKGRAIFVAAEMPFQRVIGVEFSARLHEQSSRNAQSYRFRGKTGSHVTPLHQNAMRFEFPQDPLVIYMFNPFGRATMQVVLDRLDASLQQHPRHVVVVLLWPRCGDQVAQVRGMQQVCATRRHEIFEAFAPHT</sequence>
<dbReference type="Gene3D" id="3.40.50.150">
    <property type="entry name" value="Vaccinia Virus protein VP39"/>
    <property type="match status" value="1"/>
</dbReference>
<proteinExistence type="predicted"/>
<comment type="caution">
    <text evidence="1">The sequence shown here is derived from an EMBL/GenBank/DDBJ whole genome shotgun (WGS) entry which is preliminary data.</text>
</comment>
<gene>
    <name evidence="1" type="ORF">ACK2TP_14850</name>
</gene>
<dbReference type="CDD" id="cd02440">
    <property type="entry name" value="AdoMet_MTases"/>
    <property type="match status" value="1"/>
</dbReference>
<keyword evidence="2" id="KW-1185">Reference proteome</keyword>
<dbReference type="RefSeq" id="WP_263414776.1">
    <property type="nucleotide sequence ID" value="NZ_BAABBH010000001.1"/>
</dbReference>